<dbReference type="Gene3D" id="3.30.930.10">
    <property type="entry name" value="Bira Bifunctional Protein, Domain 2"/>
    <property type="match status" value="1"/>
</dbReference>
<dbReference type="GO" id="GO:0005524">
    <property type="term" value="F:ATP binding"/>
    <property type="evidence" value="ECO:0007669"/>
    <property type="project" value="UniProtKB-UniRule"/>
</dbReference>
<dbReference type="SUPFAM" id="SSF52954">
    <property type="entry name" value="Class II aaRS ABD-related"/>
    <property type="match status" value="1"/>
</dbReference>
<dbReference type="PANTHER" id="PTHR43707:SF1">
    <property type="entry name" value="HISTIDINE--TRNA LIGASE, MITOCHONDRIAL-RELATED"/>
    <property type="match status" value="1"/>
</dbReference>
<feature type="binding site" evidence="12">
    <location>
        <position position="181"/>
    </location>
    <ligand>
        <name>L-histidine</name>
        <dbReference type="ChEBI" id="CHEBI:57595"/>
    </ligand>
</feature>
<evidence type="ECO:0000256" key="12">
    <source>
        <dbReference type="PIRSR" id="PIRSR001549-1"/>
    </source>
</evidence>
<dbReference type="PIRSF" id="PIRSF001549">
    <property type="entry name" value="His-tRNA_synth"/>
    <property type="match status" value="1"/>
</dbReference>
<dbReference type="EC" id="6.1.1.21" evidence="11"/>
<evidence type="ECO:0000256" key="11">
    <source>
        <dbReference type="HAMAP-Rule" id="MF_00127"/>
    </source>
</evidence>
<dbReference type="InterPro" id="IPR015807">
    <property type="entry name" value="His-tRNA-ligase"/>
</dbReference>
<comment type="subunit">
    <text evidence="3 11">Homodimer.</text>
</comment>
<gene>
    <name evidence="11" type="primary">hisS</name>
    <name evidence="15" type="ORF">D8I35_01420</name>
</gene>
<evidence type="ECO:0000259" key="14">
    <source>
        <dbReference type="PROSITE" id="PS50862"/>
    </source>
</evidence>
<feature type="binding site" evidence="12">
    <location>
        <begin position="316"/>
        <end position="317"/>
    </location>
    <ligand>
        <name>L-histidine</name>
        <dbReference type="ChEBI" id="CHEBI:57595"/>
    </ligand>
</feature>
<evidence type="ECO:0000256" key="5">
    <source>
        <dbReference type="ARBA" id="ARBA00022598"/>
    </source>
</evidence>
<keyword evidence="16" id="KW-1185">Reference proteome</keyword>
<proteinExistence type="inferred from homology"/>
<comment type="caution">
    <text evidence="15">The sequence shown here is derived from an EMBL/GenBank/DDBJ whole genome shotgun (WGS) entry which is preliminary data.</text>
</comment>
<keyword evidence="5 11" id="KW-0436">Ligase</keyword>
<feature type="binding site" evidence="12">
    <location>
        <position position="312"/>
    </location>
    <ligand>
        <name>L-histidine</name>
        <dbReference type="ChEBI" id="CHEBI:57595"/>
    </ligand>
</feature>
<evidence type="ECO:0000256" key="3">
    <source>
        <dbReference type="ARBA" id="ARBA00011738"/>
    </source>
</evidence>
<dbReference type="GO" id="GO:0005737">
    <property type="term" value="C:cytoplasm"/>
    <property type="evidence" value="ECO:0007669"/>
    <property type="project" value="UniProtKB-SubCell"/>
</dbReference>
<accession>A0A3M6QXQ8</accession>
<feature type="domain" description="Aminoacyl-transfer RNA synthetases class-II family profile" evidence="14">
    <location>
        <begin position="74"/>
        <end position="388"/>
    </location>
</feature>
<comment type="similarity">
    <text evidence="2 11">Belongs to the class-II aminoacyl-tRNA synthetase family.</text>
</comment>
<evidence type="ECO:0000256" key="13">
    <source>
        <dbReference type="SAM" id="MobiDB-lite"/>
    </source>
</evidence>
<evidence type="ECO:0000256" key="10">
    <source>
        <dbReference type="ARBA" id="ARBA00047639"/>
    </source>
</evidence>
<dbReference type="SUPFAM" id="SSF55681">
    <property type="entry name" value="Class II aaRS and biotin synthetases"/>
    <property type="match status" value="1"/>
</dbReference>
<evidence type="ECO:0000313" key="15">
    <source>
        <dbReference type="EMBL" id="RMX07816.1"/>
    </source>
</evidence>
<dbReference type="InterPro" id="IPR006195">
    <property type="entry name" value="aa-tRNA-synth_II"/>
</dbReference>
<evidence type="ECO:0000256" key="2">
    <source>
        <dbReference type="ARBA" id="ARBA00008226"/>
    </source>
</evidence>
<feature type="compositionally biased region" description="Pro residues" evidence="13">
    <location>
        <begin position="1"/>
        <end position="10"/>
    </location>
</feature>
<evidence type="ECO:0000256" key="6">
    <source>
        <dbReference type="ARBA" id="ARBA00022741"/>
    </source>
</evidence>
<dbReference type="Gene3D" id="3.40.50.800">
    <property type="entry name" value="Anticodon-binding domain"/>
    <property type="match status" value="1"/>
</dbReference>
<dbReference type="GO" id="GO:0006427">
    <property type="term" value="P:histidyl-tRNA aminoacylation"/>
    <property type="evidence" value="ECO:0007669"/>
    <property type="project" value="UniProtKB-UniRule"/>
</dbReference>
<dbReference type="NCBIfam" id="TIGR00442">
    <property type="entry name" value="hisS"/>
    <property type="match status" value="1"/>
</dbReference>
<comment type="subcellular location">
    <subcellularLocation>
        <location evidence="1 11">Cytoplasm</location>
    </subcellularLocation>
</comment>
<evidence type="ECO:0000256" key="4">
    <source>
        <dbReference type="ARBA" id="ARBA00022490"/>
    </source>
</evidence>
<dbReference type="GO" id="GO:0004821">
    <property type="term" value="F:histidine-tRNA ligase activity"/>
    <property type="evidence" value="ECO:0007669"/>
    <property type="project" value="UniProtKB-UniRule"/>
</dbReference>
<dbReference type="InterPro" id="IPR004516">
    <property type="entry name" value="HisRS/HisZ"/>
</dbReference>
<dbReference type="FunFam" id="3.30.930.10:FF:000005">
    <property type="entry name" value="Histidine--tRNA ligase"/>
    <property type="match status" value="1"/>
</dbReference>
<feature type="binding site" evidence="12">
    <location>
        <begin position="137"/>
        <end position="139"/>
    </location>
    <ligand>
        <name>L-histidine</name>
        <dbReference type="ChEBI" id="CHEBI:57595"/>
    </ligand>
</feature>
<evidence type="ECO:0000256" key="8">
    <source>
        <dbReference type="ARBA" id="ARBA00022917"/>
    </source>
</evidence>
<dbReference type="HAMAP" id="MF_00127">
    <property type="entry name" value="His_tRNA_synth"/>
    <property type="match status" value="1"/>
</dbReference>
<dbReference type="EMBL" id="RDQO01000001">
    <property type="protein sequence ID" value="RMX07816.1"/>
    <property type="molecule type" value="Genomic_DNA"/>
</dbReference>
<keyword evidence="7 11" id="KW-0067">ATP-binding</keyword>
<evidence type="ECO:0000313" key="16">
    <source>
        <dbReference type="Proteomes" id="UP000278006"/>
    </source>
</evidence>
<dbReference type="InterPro" id="IPR036621">
    <property type="entry name" value="Anticodon-bd_dom_sf"/>
</dbReference>
<keyword evidence="9 11" id="KW-0030">Aminoacyl-tRNA synthetase</keyword>
<evidence type="ECO:0000256" key="9">
    <source>
        <dbReference type="ARBA" id="ARBA00023146"/>
    </source>
</evidence>
<feature type="binding site" evidence="12">
    <location>
        <position position="185"/>
    </location>
    <ligand>
        <name>L-histidine</name>
        <dbReference type="ChEBI" id="CHEBI:57595"/>
    </ligand>
</feature>
<dbReference type="OrthoDB" id="9800814at2"/>
<keyword evidence="6 11" id="KW-0547">Nucleotide-binding</keyword>
<name>A0A3M6QXQ8_9BURK</name>
<feature type="binding site" evidence="12">
    <location>
        <position position="167"/>
    </location>
    <ligand>
        <name>L-histidine</name>
        <dbReference type="ChEBI" id="CHEBI:57595"/>
    </ligand>
</feature>
<dbReference type="InterPro" id="IPR045864">
    <property type="entry name" value="aa-tRNA-synth_II/BPL/LPL"/>
</dbReference>
<keyword evidence="8 11" id="KW-0648">Protein biosynthesis</keyword>
<reference evidence="15 16" key="1">
    <citation type="submission" date="2018-10" db="EMBL/GenBank/DDBJ databases">
        <title>Draft genome of Cortibacter populi DSM10536.</title>
        <authorList>
            <person name="Bernier A.-M."/>
            <person name="Bernard K."/>
        </authorList>
    </citation>
    <scope>NUCLEOTIDE SEQUENCE [LARGE SCALE GENOMIC DNA]</scope>
    <source>
        <strain evidence="15 16">DSM 105136</strain>
    </source>
</reference>
<dbReference type="Proteomes" id="UP000278006">
    <property type="component" value="Unassembled WGS sequence"/>
</dbReference>
<feature type="compositionally biased region" description="Polar residues" evidence="13">
    <location>
        <begin position="39"/>
        <end position="49"/>
    </location>
</feature>
<feature type="compositionally biased region" description="Basic and acidic residues" evidence="13">
    <location>
        <begin position="13"/>
        <end position="29"/>
    </location>
</feature>
<dbReference type="InterPro" id="IPR041715">
    <property type="entry name" value="HisRS-like_core"/>
</dbReference>
<dbReference type="CDD" id="cd00773">
    <property type="entry name" value="HisRS-like_core"/>
    <property type="match status" value="1"/>
</dbReference>
<organism evidence="15 16">
    <name type="scientific">Corticibacter populi</name>
    <dbReference type="NCBI Taxonomy" id="1550736"/>
    <lineage>
        <taxon>Bacteria</taxon>
        <taxon>Pseudomonadati</taxon>
        <taxon>Pseudomonadota</taxon>
        <taxon>Betaproteobacteria</taxon>
        <taxon>Burkholderiales</taxon>
        <taxon>Comamonadaceae</taxon>
        <taxon>Corticibacter</taxon>
    </lineage>
</organism>
<sequence length="484" mass="53664">MAHPDIPLPTLPSEDKLAREKTSVSDTENRPAASAAGNKGSSQTCNPGNSFKPIHAVRGMNDILPPESARWEWLEHQVRELMHAFAYRNIRTPVLEHTGLFVRGLGEVTDIVEKEMYSFQDRSDKYGDNDHLSLRPENTAGVVRAVSEHSMLYDGGKRLYYMAPMFRRERPQRGRYRQFHQIGAEALGFAGPEVDAELILMAHELWRVLGIRDVSLQLNSLGQPAERQQHRAALITYFEQHQDQLDEDARRRLYSNPLRILDTKNPQMQALVEAAPRLMDYLGEASLRHFEQVQAILRANGVSWTINPRLVRGLDYYNLTVFEFVTESLGSQGTICGGGRYDYLIEQIGGKPAPAVGWAIGVERVLELLKEQAIATPEQVPHAYAIVPDAASLPQVMATLAQLRRLGVQVQMHTSADSSQGMGSFKSQFKRADGCGAAHALIFGAEELARGEVAIKSLRDGAGAQSTHALADPEGLAARLQSQA</sequence>
<keyword evidence="4 11" id="KW-0963">Cytoplasm</keyword>
<dbReference type="PROSITE" id="PS50862">
    <property type="entry name" value="AA_TRNA_LIGASE_II"/>
    <property type="match status" value="1"/>
</dbReference>
<protein>
    <recommendedName>
        <fullName evidence="11">Histidine--tRNA ligase</fullName>
        <ecNumber evidence="11">6.1.1.21</ecNumber>
    </recommendedName>
    <alternativeName>
        <fullName evidence="11">Histidyl-tRNA synthetase</fullName>
        <shortName evidence="11">HisRS</shortName>
    </alternativeName>
</protein>
<dbReference type="PANTHER" id="PTHR43707">
    <property type="entry name" value="HISTIDYL-TRNA SYNTHETASE"/>
    <property type="match status" value="1"/>
</dbReference>
<evidence type="ECO:0000256" key="1">
    <source>
        <dbReference type="ARBA" id="ARBA00004496"/>
    </source>
</evidence>
<comment type="catalytic activity">
    <reaction evidence="10 11">
        <text>tRNA(His) + L-histidine + ATP = L-histidyl-tRNA(His) + AMP + diphosphate + H(+)</text>
        <dbReference type="Rhea" id="RHEA:17313"/>
        <dbReference type="Rhea" id="RHEA-COMP:9665"/>
        <dbReference type="Rhea" id="RHEA-COMP:9689"/>
        <dbReference type="ChEBI" id="CHEBI:15378"/>
        <dbReference type="ChEBI" id="CHEBI:30616"/>
        <dbReference type="ChEBI" id="CHEBI:33019"/>
        <dbReference type="ChEBI" id="CHEBI:57595"/>
        <dbReference type="ChEBI" id="CHEBI:78442"/>
        <dbReference type="ChEBI" id="CHEBI:78527"/>
        <dbReference type="ChEBI" id="CHEBI:456215"/>
        <dbReference type="EC" id="6.1.1.21"/>
    </reaction>
</comment>
<evidence type="ECO:0000256" key="7">
    <source>
        <dbReference type="ARBA" id="ARBA00022840"/>
    </source>
</evidence>
<feature type="region of interest" description="Disordered" evidence="13">
    <location>
        <begin position="1"/>
        <end position="51"/>
    </location>
</feature>
<dbReference type="AlphaFoldDB" id="A0A3M6QXQ8"/>
<dbReference type="Pfam" id="PF13393">
    <property type="entry name" value="tRNA-synt_His"/>
    <property type="match status" value="1"/>
</dbReference>